<dbReference type="Proteomes" id="UP001163603">
    <property type="component" value="Chromosome 3"/>
</dbReference>
<protein>
    <submittedName>
        <fullName evidence="1">Uncharacterized protein</fullName>
    </submittedName>
</protein>
<reference evidence="2" key="1">
    <citation type="journal article" date="2023" name="G3 (Bethesda)">
        <title>Genome assembly and association tests identify interacting loci associated with vigor, precocity, and sex in interspecific pistachio rootstocks.</title>
        <authorList>
            <person name="Palmer W."/>
            <person name="Jacygrad E."/>
            <person name="Sagayaradj S."/>
            <person name="Cavanaugh K."/>
            <person name="Han R."/>
            <person name="Bertier L."/>
            <person name="Beede B."/>
            <person name="Kafkas S."/>
            <person name="Golino D."/>
            <person name="Preece J."/>
            <person name="Michelmore R."/>
        </authorList>
    </citation>
    <scope>NUCLEOTIDE SEQUENCE [LARGE SCALE GENOMIC DNA]</scope>
</reference>
<comment type="caution">
    <text evidence="1">The sequence shown here is derived from an EMBL/GenBank/DDBJ whole genome shotgun (WGS) entry which is preliminary data.</text>
</comment>
<gene>
    <name evidence="1" type="ORF">Pint_05447</name>
</gene>
<keyword evidence="2" id="KW-1185">Reference proteome</keyword>
<proteinExistence type="predicted"/>
<sequence>MERNGDDDNIVENELGDCEAPILNSSVSLDHVGELLMHPVAFYLNGDQSFWIYLLLEQMRNTLPLLHPTLRWVCPYDPVLIQAWEHWDDQHVSENDHPRAFPNNQGMRIAFSEGDIKTLGNGNMSFFHSPHERPVMITTCPTKDLREKLSRYGNKKTKWSFGRKIKQHIFPLLMAADSMEDSLLKLFMSLFSMLAGRLLQTVNEIGRSDEV</sequence>
<organism evidence="1 2">
    <name type="scientific">Pistacia integerrima</name>
    <dbReference type="NCBI Taxonomy" id="434235"/>
    <lineage>
        <taxon>Eukaryota</taxon>
        <taxon>Viridiplantae</taxon>
        <taxon>Streptophyta</taxon>
        <taxon>Embryophyta</taxon>
        <taxon>Tracheophyta</taxon>
        <taxon>Spermatophyta</taxon>
        <taxon>Magnoliopsida</taxon>
        <taxon>eudicotyledons</taxon>
        <taxon>Gunneridae</taxon>
        <taxon>Pentapetalae</taxon>
        <taxon>rosids</taxon>
        <taxon>malvids</taxon>
        <taxon>Sapindales</taxon>
        <taxon>Anacardiaceae</taxon>
        <taxon>Pistacia</taxon>
    </lineage>
</organism>
<evidence type="ECO:0000313" key="2">
    <source>
        <dbReference type="Proteomes" id="UP001163603"/>
    </source>
</evidence>
<dbReference type="EMBL" id="CM047738">
    <property type="protein sequence ID" value="KAJ0044604.1"/>
    <property type="molecule type" value="Genomic_DNA"/>
</dbReference>
<evidence type="ECO:0000313" key="1">
    <source>
        <dbReference type="EMBL" id="KAJ0044604.1"/>
    </source>
</evidence>
<name>A0ACC0Z1C4_9ROSI</name>
<accession>A0ACC0Z1C4</accession>